<evidence type="ECO:0000256" key="14">
    <source>
        <dbReference type="SAM" id="Phobius"/>
    </source>
</evidence>
<evidence type="ECO:0000256" key="5">
    <source>
        <dbReference type="ARBA" id="ARBA00022475"/>
    </source>
</evidence>
<feature type="transmembrane region" description="Helical" evidence="14">
    <location>
        <begin position="133"/>
        <end position="151"/>
    </location>
</feature>
<evidence type="ECO:0000313" key="16">
    <source>
        <dbReference type="Proteomes" id="UP001500622"/>
    </source>
</evidence>
<evidence type="ECO:0000256" key="13">
    <source>
        <dbReference type="SAM" id="MobiDB-lite"/>
    </source>
</evidence>
<keyword evidence="6 14" id="KW-0812">Transmembrane</keyword>
<evidence type="ECO:0000256" key="7">
    <source>
        <dbReference type="ARBA" id="ARBA00022967"/>
    </source>
</evidence>
<proteinExistence type="inferred from homology"/>
<dbReference type="Proteomes" id="UP001500622">
    <property type="component" value="Unassembled WGS sequence"/>
</dbReference>
<comment type="caution">
    <text evidence="15">The sequence shown here is derived from an EMBL/GenBank/DDBJ whole genome shotgun (WGS) entry which is preliminary data.</text>
</comment>
<comment type="function">
    <text evidence="1">Part of cytochrome c oxidase, its function is unknown.</text>
</comment>
<comment type="catalytic activity">
    <reaction evidence="12">
        <text>4 Fe(II)-[cytochrome c] + O2 + 8 H(+)(in) = 4 Fe(III)-[cytochrome c] + 2 H2O + 4 H(+)(out)</text>
        <dbReference type="Rhea" id="RHEA:11436"/>
        <dbReference type="Rhea" id="RHEA-COMP:10350"/>
        <dbReference type="Rhea" id="RHEA-COMP:14399"/>
        <dbReference type="ChEBI" id="CHEBI:15377"/>
        <dbReference type="ChEBI" id="CHEBI:15378"/>
        <dbReference type="ChEBI" id="CHEBI:15379"/>
        <dbReference type="ChEBI" id="CHEBI:29033"/>
        <dbReference type="ChEBI" id="CHEBI:29034"/>
        <dbReference type="EC" id="7.1.1.9"/>
    </reaction>
</comment>
<comment type="subcellular location">
    <subcellularLocation>
        <location evidence="2">Cell membrane</location>
        <topology evidence="2">Multi-pass membrane protein</topology>
    </subcellularLocation>
</comment>
<evidence type="ECO:0000256" key="11">
    <source>
        <dbReference type="ARBA" id="ARBA00031401"/>
    </source>
</evidence>
<gene>
    <name evidence="15" type="ORF">GCM10023169_39590</name>
</gene>
<keyword evidence="9 14" id="KW-0472">Membrane</keyword>
<evidence type="ECO:0000256" key="12">
    <source>
        <dbReference type="ARBA" id="ARBA00047816"/>
    </source>
</evidence>
<protein>
    <recommendedName>
        <fullName evidence="4">cytochrome-c oxidase</fullName>
        <ecNumber evidence="4">7.1.1.9</ecNumber>
    </recommendedName>
    <alternativeName>
        <fullName evidence="11">Cytochrome aa3 subunit 4</fullName>
    </alternativeName>
    <alternativeName>
        <fullName evidence="10">Cytochrome c oxidase polypeptide IV</fullName>
    </alternativeName>
</protein>
<name>A0ABP8LRH8_9MICO</name>
<evidence type="ECO:0000256" key="2">
    <source>
        <dbReference type="ARBA" id="ARBA00004651"/>
    </source>
</evidence>
<dbReference type="InterPro" id="IPR021050">
    <property type="entry name" value="Cyt_c_oxidase_su4_actinobac"/>
</dbReference>
<evidence type="ECO:0000256" key="1">
    <source>
        <dbReference type="ARBA" id="ARBA00002536"/>
    </source>
</evidence>
<organism evidence="15 16">
    <name type="scientific">Georgenia halophila</name>
    <dbReference type="NCBI Taxonomy" id="620889"/>
    <lineage>
        <taxon>Bacteria</taxon>
        <taxon>Bacillati</taxon>
        <taxon>Actinomycetota</taxon>
        <taxon>Actinomycetes</taxon>
        <taxon>Micrococcales</taxon>
        <taxon>Bogoriellaceae</taxon>
        <taxon>Georgenia</taxon>
    </lineage>
</organism>
<dbReference type="EMBL" id="BAABGN010000013">
    <property type="protein sequence ID" value="GAA4433068.1"/>
    <property type="molecule type" value="Genomic_DNA"/>
</dbReference>
<evidence type="ECO:0000256" key="8">
    <source>
        <dbReference type="ARBA" id="ARBA00022989"/>
    </source>
</evidence>
<keyword evidence="8 14" id="KW-1133">Transmembrane helix</keyword>
<sequence length="157" mass="16846">MTGERQDVHERHDSGGHSGPKAGKPLRIEAWLFLAGVFAFIPLAVIYGFAAQWEPVGTTGLFLLGALSGLAGGYLWITGRRIDPRPEDDPTADISDRAGEVGVFSPHSWWPLVLGVAATLGFLGLAIGWWMVGLGILMALIGLVGMLFEFSRGQHAH</sequence>
<keyword evidence="5" id="KW-1003">Cell membrane</keyword>
<evidence type="ECO:0000256" key="4">
    <source>
        <dbReference type="ARBA" id="ARBA00012949"/>
    </source>
</evidence>
<keyword evidence="16" id="KW-1185">Reference proteome</keyword>
<evidence type="ECO:0000256" key="6">
    <source>
        <dbReference type="ARBA" id="ARBA00022692"/>
    </source>
</evidence>
<feature type="transmembrane region" description="Helical" evidence="14">
    <location>
        <begin position="109"/>
        <end position="127"/>
    </location>
</feature>
<evidence type="ECO:0000256" key="3">
    <source>
        <dbReference type="ARBA" id="ARBA00006870"/>
    </source>
</evidence>
<comment type="similarity">
    <text evidence="3">Belongs to the cytochrome c oxidase bacterial subunit CtaF family.</text>
</comment>
<keyword evidence="7" id="KW-1278">Translocase</keyword>
<evidence type="ECO:0000256" key="9">
    <source>
        <dbReference type="ARBA" id="ARBA00023136"/>
    </source>
</evidence>
<evidence type="ECO:0000313" key="15">
    <source>
        <dbReference type="EMBL" id="GAA4433068.1"/>
    </source>
</evidence>
<dbReference type="EC" id="7.1.1.9" evidence="4"/>
<dbReference type="Pfam" id="PF12270">
    <property type="entry name" value="Cyt_c_ox_IV"/>
    <property type="match status" value="1"/>
</dbReference>
<feature type="compositionally biased region" description="Basic and acidic residues" evidence="13">
    <location>
        <begin position="1"/>
        <end position="15"/>
    </location>
</feature>
<dbReference type="PIRSF" id="PIRSF017385">
    <property type="entry name" value="CtaF"/>
    <property type="match status" value="1"/>
</dbReference>
<feature type="transmembrane region" description="Helical" evidence="14">
    <location>
        <begin position="30"/>
        <end position="50"/>
    </location>
</feature>
<feature type="transmembrane region" description="Helical" evidence="14">
    <location>
        <begin position="56"/>
        <end position="77"/>
    </location>
</feature>
<evidence type="ECO:0000256" key="10">
    <source>
        <dbReference type="ARBA" id="ARBA00031366"/>
    </source>
</evidence>
<reference evidence="16" key="1">
    <citation type="journal article" date="2019" name="Int. J. Syst. Evol. Microbiol.">
        <title>The Global Catalogue of Microorganisms (GCM) 10K type strain sequencing project: providing services to taxonomists for standard genome sequencing and annotation.</title>
        <authorList>
            <consortium name="The Broad Institute Genomics Platform"/>
            <consortium name="The Broad Institute Genome Sequencing Center for Infectious Disease"/>
            <person name="Wu L."/>
            <person name="Ma J."/>
        </authorList>
    </citation>
    <scope>NUCLEOTIDE SEQUENCE [LARGE SCALE GENOMIC DNA]</scope>
    <source>
        <strain evidence="16">JCM 17810</strain>
    </source>
</reference>
<feature type="region of interest" description="Disordered" evidence="13">
    <location>
        <begin position="1"/>
        <end position="21"/>
    </location>
</feature>
<accession>A0ABP8LRH8</accession>